<dbReference type="Proteomes" id="UP000615446">
    <property type="component" value="Unassembled WGS sequence"/>
</dbReference>
<keyword evidence="1" id="KW-0472">Membrane</keyword>
<protein>
    <submittedName>
        <fullName evidence="2">Cytochrome P450</fullName>
    </submittedName>
</protein>
<sequence length="77" mass="8916">MTGYFNELSENEKAERPSALIDETVKFVRAIRKYFMANYKEVMRPMTDLEMCGIIFDGIIAGTDIVIIFLVLFPIFQ</sequence>
<reference evidence="2" key="1">
    <citation type="submission" date="2019-10" db="EMBL/GenBank/DDBJ databases">
        <title>Conservation and host-specific expression of non-tandemly repeated heterogenous ribosome RNA gene in arbuscular mycorrhizal fungi.</title>
        <authorList>
            <person name="Maeda T."/>
            <person name="Kobayashi Y."/>
            <person name="Nakagawa T."/>
            <person name="Ezawa T."/>
            <person name="Yamaguchi K."/>
            <person name="Bino T."/>
            <person name="Nishimoto Y."/>
            <person name="Shigenobu S."/>
            <person name="Kawaguchi M."/>
        </authorList>
    </citation>
    <scope>NUCLEOTIDE SEQUENCE</scope>
    <source>
        <strain evidence="2">HR1</strain>
    </source>
</reference>
<keyword evidence="1" id="KW-1133">Transmembrane helix</keyword>
<dbReference type="AlphaFoldDB" id="A0A8H3QF16"/>
<name>A0A8H3QF16_9GLOM</name>
<accession>A0A8H3QF16</accession>
<comment type="caution">
    <text evidence="2">The sequence shown here is derived from an EMBL/GenBank/DDBJ whole genome shotgun (WGS) entry which is preliminary data.</text>
</comment>
<dbReference type="OrthoDB" id="10515118at2759"/>
<organism evidence="2 3">
    <name type="scientific">Rhizophagus clarus</name>
    <dbReference type="NCBI Taxonomy" id="94130"/>
    <lineage>
        <taxon>Eukaryota</taxon>
        <taxon>Fungi</taxon>
        <taxon>Fungi incertae sedis</taxon>
        <taxon>Mucoromycota</taxon>
        <taxon>Glomeromycotina</taxon>
        <taxon>Glomeromycetes</taxon>
        <taxon>Glomerales</taxon>
        <taxon>Glomeraceae</taxon>
        <taxon>Rhizophagus</taxon>
    </lineage>
</organism>
<evidence type="ECO:0000313" key="2">
    <source>
        <dbReference type="EMBL" id="GES74629.1"/>
    </source>
</evidence>
<keyword evidence="1" id="KW-0812">Transmembrane</keyword>
<gene>
    <name evidence="2" type="ORF">RCL2_000209800</name>
</gene>
<evidence type="ECO:0000313" key="3">
    <source>
        <dbReference type="Proteomes" id="UP000615446"/>
    </source>
</evidence>
<feature type="transmembrane region" description="Helical" evidence="1">
    <location>
        <begin position="54"/>
        <end position="76"/>
    </location>
</feature>
<proteinExistence type="predicted"/>
<evidence type="ECO:0000256" key="1">
    <source>
        <dbReference type="SAM" id="Phobius"/>
    </source>
</evidence>
<dbReference type="EMBL" id="BLAL01000012">
    <property type="protein sequence ID" value="GES74629.1"/>
    <property type="molecule type" value="Genomic_DNA"/>
</dbReference>